<dbReference type="SMART" id="SM01037">
    <property type="entry name" value="Bet_v_1"/>
    <property type="match status" value="1"/>
</dbReference>
<keyword evidence="2" id="KW-0611">Plant defense</keyword>
<dbReference type="GO" id="GO:0004864">
    <property type="term" value="F:protein phosphatase inhibitor activity"/>
    <property type="evidence" value="ECO:0007669"/>
    <property type="project" value="InterPro"/>
</dbReference>
<dbReference type="InterPro" id="IPR000916">
    <property type="entry name" value="Bet_v_I/MLP"/>
</dbReference>
<dbReference type="GO" id="GO:0006952">
    <property type="term" value="P:defense response"/>
    <property type="evidence" value="ECO:0007669"/>
    <property type="project" value="UniProtKB-KW"/>
</dbReference>
<dbReference type="InterPro" id="IPR024949">
    <property type="entry name" value="Bet_v_I_allergen"/>
</dbReference>
<dbReference type="PANTHER" id="PTHR31907">
    <property type="entry name" value="MLP-LIKE PROTEIN 423"/>
    <property type="match status" value="1"/>
</dbReference>
<keyword evidence="6" id="KW-1185">Reference proteome</keyword>
<dbReference type="AlphaFoldDB" id="A0AAN9MXX7"/>
<feature type="domain" description="Bet v I/Major latex protein" evidence="4">
    <location>
        <begin position="2"/>
        <end position="152"/>
    </location>
</feature>
<sequence>MGSSGKLEVEIEVKCNADKFWDTIKDSAEIFPKAFPNDYKSIEILEGDGKSAGSIRQVTFGEGSPLVKITKEKVEAVDDEKSTLIYSVIGGDLLNYFKHLKGHVSVTPKGDGSLVKWSSEYEKNSEEVPEPNIIKEFALKTFQKVDHYILNA</sequence>
<dbReference type="GO" id="GO:0038023">
    <property type="term" value="F:signaling receptor activity"/>
    <property type="evidence" value="ECO:0007669"/>
    <property type="project" value="InterPro"/>
</dbReference>
<dbReference type="InterPro" id="IPR051761">
    <property type="entry name" value="MLP-like_ligand-binding"/>
</dbReference>
<dbReference type="PRINTS" id="PR00634">
    <property type="entry name" value="BETALLERGEN"/>
</dbReference>
<comment type="similarity">
    <text evidence="1">Belongs to the BetVI family.</text>
</comment>
<dbReference type="Pfam" id="PF00407">
    <property type="entry name" value="Bet_v_1"/>
    <property type="match status" value="1"/>
</dbReference>
<dbReference type="EMBL" id="JAYMYQ010000001">
    <property type="protein sequence ID" value="KAK7361961.1"/>
    <property type="molecule type" value="Genomic_DNA"/>
</dbReference>
<proteinExistence type="inferred from homology"/>
<evidence type="ECO:0000313" key="5">
    <source>
        <dbReference type="EMBL" id="KAK7361961.1"/>
    </source>
</evidence>
<comment type="caution">
    <text evidence="5">The sequence shown here is derived from an EMBL/GenBank/DDBJ whole genome shotgun (WGS) entry which is preliminary data.</text>
</comment>
<dbReference type="FunFam" id="3.30.530.20:FF:000007">
    <property type="entry name" value="Major pollen allergen Bet v 1-A"/>
    <property type="match status" value="1"/>
</dbReference>
<organism evidence="5 6">
    <name type="scientific">Canavalia gladiata</name>
    <name type="common">Sword bean</name>
    <name type="synonym">Dolichos gladiatus</name>
    <dbReference type="NCBI Taxonomy" id="3824"/>
    <lineage>
        <taxon>Eukaryota</taxon>
        <taxon>Viridiplantae</taxon>
        <taxon>Streptophyta</taxon>
        <taxon>Embryophyta</taxon>
        <taxon>Tracheophyta</taxon>
        <taxon>Spermatophyta</taxon>
        <taxon>Magnoliopsida</taxon>
        <taxon>eudicotyledons</taxon>
        <taxon>Gunneridae</taxon>
        <taxon>Pentapetalae</taxon>
        <taxon>rosids</taxon>
        <taxon>fabids</taxon>
        <taxon>Fabales</taxon>
        <taxon>Fabaceae</taxon>
        <taxon>Papilionoideae</taxon>
        <taxon>50 kb inversion clade</taxon>
        <taxon>NPAAA clade</taxon>
        <taxon>indigoferoid/millettioid clade</taxon>
        <taxon>Phaseoleae</taxon>
        <taxon>Canavalia</taxon>
    </lineage>
</organism>
<gene>
    <name evidence="5" type="ORF">VNO77_04057</name>
</gene>
<evidence type="ECO:0000313" key="6">
    <source>
        <dbReference type="Proteomes" id="UP001367508"/>
    </source>
</evidence>
<dbReference type="GO" id="GO:0009738">
    <property type="term" value="P:abscisic acid-activated signaling pathway"/>
    <property type="evidence" value="ECO:0007669"/>
    <property type="project" value="InterPro"/>
</dbReference>
<keyword evidence="3" id="KW-0568">Pathogenesis-related protein</keyword>
<evidence type="ECO:0000256" key="2">
    <source>
        <dbReference type="ARBA" id="ARBA00022821"/>
    </source>
</evidence>
<dbReference type="InterPro" id="IPR023393">
    <property type="entry name" value="START-like_dom_sf"/>
</dbReference>
<dbReference type="SUPFAM" id="SSF55961">
    <property type="entry name" value="Bet v1-like"/>
    <property type="match status" value="1"/>
</dbReference>
<dbReference type="CDD" id="cd07816">
    <property type="entry name" value="Bet_v1-like"/>
    <property type="match status" value="1"/>
</dbReference>
<dbReference type="Proteomes" id="UP001367508">
    <property type="component" value="Unassembled WGS sequence"/>
</dbReference>
<dbReference type="GO" id="GO:0010427">
    <property type="term" value="F:abscisic acid binding"/>
    <property type="evidence" value="ECO:0007669"/>
    <property type="project" value="InterPro"/>
</dbReference>
<evidence type="ECO:0000256" key="1">
    <source>
        <dbReference type="ARBA" id="ARBA00009744"/>
    </source>
</evidence>
<dbReference type="Gene3D" id="3.30.530.20">
    <property type="match status" value="1"/>
</dbReference>
<accession>A0AAN9MXX7</accession>
<reference evidence="5 6" key="1">
    <citation type="submission" date="2024-01" db="EMBL/GenBank/DDBJ databases">
        <title>The genomes of 5 underutilized Papilionoideae crops provide insights into root nodulation and disease resistanc.</title>
        <authorList>
            <person name="Jiang F."/>
        </authorList>
    </citation>
    <scope>NUCLEOTIDE SEQUENCE [LARGE SCALE GENOMIC DNA]</scope>
    <source>
        <strain evidence="5">LVBAO_FW01</strain>
        <tissue evidence="5">Leaves</tissue>
    </source>
</reference>
<protein>
    <recommendedName>
        <fullName evidence="4">Bet v I/Major latex protein domain-containing protein</fullName>
    </recommendedName>
</protein>
<evidence type="ECO:0000256" key="3">
    <source>
        <dbReference type="ARBA" id="ARBA00023265"/>
    </source>
</evidence>
<evidence type="ECO:0000259" key="4">
    <source>
        <dbReference type="SMART" id="SM01037"/>
    </source>
</evidence>
<name>A0AAN9MXX7_CANGL</name>